<protein>
    <submittedName>
        <fullName evidence="2">NACHT domain-containing protein</fullName>
    </submittedName>
</protein>
<dbReference type="PANTHER" id="PTHR46844">
    <property type="entry name" value="SLR5058 PROTEIN"/>
    <property type="match status" value="1"/>
</dbReference>
<gene>
    <name evidence="2" type="ORF">E0H73_01765</name>
</gene>
<reference evidence="2 3" key="1">
    <citation type="submission" date="2019-02" db="EMBL/GenBank/DDBJ databases">
        <title>Kribbella capetownensis sp. nov. and Kribbella speibonae sp. nov., isolated from soil.</title>
        <authorList>
            <person name="Curtis S.M."/>
            <person name="Norton I."/>
            <person name="Everest G.J."/>
            <person name="Meyers P.R."/>
        </authorList>
    </citation>
    <scope>NUCLEOTIDE SEQUENCE [LARGE SCALE GENOMIC DNA]</scope>
    <source>
        <strain evidence="2 3">NRRL B-24813</strain>
    </source>
</reference>
<dbReference type="OrthoDB" id="5379188at2"/>
<dbReference type="RefSeq" id="WP_131350290.1">
    <property type="nucleotide sequence ID" value="NZ_SJKB01000001.1"/>
</dbReference>
<dbReference type="Proteomes" id="UP000291144">
    <property type="component" value="Unassembled WGS sequence"/>
</dbReference>
<evidence type="ECO:0000313" key="2">
    <source>
        <dbReference type="EMBL" id="TCC65688.1"/>
    </source>
</evidence>
<sequence length="950" mass="106501">MWESLLAELISAGLIRIAKQLGSGRRAAATGRERTSGTLLLEPLDLRTAPLRGTVDMPDGMTHDDLQRFLQRPDIQCLAFELTTLGLTSTQASAYESVSRRWDSVFSHHFSSIDQASSRPLFEMLVRQRDAAIDALKRTKPDAYELLRSEASSNRSVHVLEAIERRLAEKAGQVDPIALDRFVARYRKQAAIGHGFIEPPDFEHRRKVPIDRIYVTPTIVDSDSQSAVSLEQEIDRTVLLGDPGHGKSTASQVVMWQFARDPGSPVPFLVILREFAAPHAPQKSVIEHIADKLRAHYHCEPPSAKYIEHLFETGAAMVIFDGLDELLDTSRRRDVTDAVGHFCNTYPLARSLVTSRRVGYAQAPMDSDQFRVLQLTGFNEDQVAEYVEKWFAQEDGRSRAAEWAASFLSESSAVPDLRETPLLLALMCIIYRGERSIPKNRPAVYEKCATMLYEQWDGHRKLAIELRAGQMVDPSMKHLAFWLLTSKGDDGATESELVDETTNFLLHSSFEDSGEAEAAALEFVRFCRGRAWVFSDVGSTSDGEPLYKFTHRTFLEYFSAHHLSRVTDTPEELADLLDPHLAVAEWDVVAQLAVQIVDKKTANGAARIFNRLMTKIRGRAVSEQNNILAFLGRCLSFVQLAPPVIRELIHLVVVHTALREYPVGHEAAALNVTLSNVDERDVDTVKVAIAQEISDGVSASDEDLWRYAEFLLCAGTSLGNISTPGRRDDWIQYFDDLADTHADTITRAASESLDIQKLALLNHRADIRSVLERNLDGTQIDLNWMFEQVEPKLFSFIYIEPAFVCLSTALTPGEHNVWHREWLGPLGEFLQGYEVAPIRMTFGRGSRSYLFESHSGTESLSDPTASEILAVGYLLAVTYERSGEDANTSGRPEEQSLVDELIALRMGQFSSLRPLLMKRFRPEASDSDPISEFPMLERWSDGEVDFTARV</sequence>
<dbReference type="Pfam" id="PF05729">
    <property type="entry name" value="NACHT"/>
    <property type="match status" value="1"/>
</dbReference>
<accession>A0A4R0L470</accession>
<dbReference type="SUPFAM" id="SSF52540">
    <property type="entry name" value="P-loop containing nucleoside triphosphate hydrolases"/>
    <property type="match status" value="1"/>
</dbReference>
<evidence type="ECO:0000313" key="3">
    <source>
        <dbReference type="Proteomes" id="UP000291144"/>
    </source>
</evidence>
<dbReference type="Gene3D" id="3.40.50.300">
    <property type="entry name" value="P-loop containing nucleotide triphosphate hydrolases"/>
    <property type="match status" value="1"/>
</dbReference>
<dbReference type="InterPro" id="IPR027417">
    <property type="entry name" value="P-loop_NTPase"/>
</dbReference>
<name>A0A4R0L470_9ACTN</name>
<keyword evidence="3" id="KW-1185">Reference proteome</keyword>
<dbReference type="AlphaFoldDB" id="A0A4R0L470"/>
<comment type="caution">
    <text evidence="2">The sequence shown here is derived from an EMBL/GenBank/DDBJ whole genome shotgun (WGS) entry which is preliminary data.</text>
</comment>
<feature type="domain" description="NACHT" evidence="1">
    <location>
        <begin position="236"/>
        <end position="393"/>
    </location>
</feature>
<dbReference type="InterPro" id="IPR007111">
    <property type="entry name" value="NACHT_NTPase"/>
</dbReference>
<dbReference type="EMBL" id="SJKB01000001">
    <property type="protein sequence ID" value="TCC65688.1"/>
    <property type="molecule type" value="Genomic_DNA"/>
</dbReference>
<proteinExistence type="predicted"/>
<evidence type="ECO:0000259" key="1">
    <source>
        <dbReference type="Pfam" id="PF05729"/>
    </source>
</evidence>
<dbReference type="PANTHER" id="PTHR46844:SF1">
    <property type="entry name" value="SLR5058 PROTEIN"/>
    <property type="match status" value="1"/>
</dbReference>
<organism evidence="2 3">
    <name type="scientific">Kribbella pittospori</name>
    <dbReference type="NCBI Taxonomy" id="722689"/>
    <lineage>
        <taxon>Bacteria</taxon>
        <taxon>Bacillati</taxon>
        <taxon>Actinomycetota</taxon>
        <taxon>Actinomycetes</taxon>
        <taxon>Propionibacteriales</taxon>
        <taxon>Kribbellaceae</taxon>
        <taxon>Kribbella</taxon>
    </lineage>
</organism>